<dbReference type="PANTHER" id="PTHR12526">
    <property type="entry name" value="GLYCOSYLTRANSFERASE"/>
    <property type="match status" value="1"/>
</dbReference>
<feature type="domain" description="Glycosyl transferase family 1" evidence="1">
    <location>
        <begin position="279"/>
        <end position="420"/>
    </location>
</feature>
<feature type="domain" description="Glycosyltransferase subfamily 4-like N-terminal" evidence="2">
    <location>
        <begin position="78"/>
        <end position="264"/>
    </location>
</feature>
<keyword evidence="3" id="KW-0328">Glycosyltransferase</keyword>
<comment type="caution">
    <text evidence="3">The sequence shown here is derived from an EMBL/GenBank/DDBJ whole genome shotgun (WGS) entry which is preliminary data.</text>
</comment>
<evidence type="ECO:0000313" key="4">
    <source>
        <dbReference type="Proteomes" id="UP001472978"/>
    </source>
</evidence>
<dbReference type="Pfam" id="PF13439">
    <property type="entry name" value="Glyco_transf_4"/>
    <property type="match status" value="1"/>
</dbReference>
<evidence type="ECO:0000313" key="3">
    <source>
        <dbReference type="EMBL" id="MEQ6888239.1"/>
    </source>
</evidence>
<name>A0ABV1N3C5_9GAMM</name>
<gene>
    <name evidence="3" type="ORF">ABE957_06065</name>
</gene>
<dbReference type="PANTHER" id="PTHR12526:SF584">
    <property type="entry name" value="GLYCOSYLTRANSFERASE"/>
    <property type="match status" value="1"/>
</dbReference>
<evidence type="ECO:0000259" key="2">
    <source>
        <dbReference type="Pfam" id="PF13439"/>
    </source>
</evidence>
<keyword evidence="4" id="KW-1185">Reference proteome</keyword>
<keyword evidence="3" id="KW-0808">Transferase</keyword>
<dbReference type="InterPro" id="IPR028098">
    <property type="entry name" value="Glyco_trans_4-like_N"/>
</dbReference>
<dbReference type="InterPro" id="IPR001296">
    <property type="entry name" value="Glyco_trans_1"/>
</dbReference>
<accession>A0ABV1N3C5</accession>
<dbReference type="SUPFAM" id="SSF53756">
    <property type="entry name" value="UDP-Glycosyltransferase/glycogen phosphorylase"/>
    <property type="match status" value="1"/>
</dbReference>
<dbReference type="Proteomes" id="UP001472978">
    <property type="component" value="Unassembled WGS sequence"/>
</dbReference>
<reference evidence="3 4" key="1">
    <citation type="submission" date="2024-05" db="EMBL/GenBank/DDBJ databases">
        <title>Halomonas sp. CS7 16S ribosomal RNA gene Genome sequencing and assembly.</title>
        <authorList>
            <person name="Yook S."/>
        </authorList>
    </citation>
    <scope>NUCLEOTIDE SEQUENCE [LARGE SCALE GENOMIC DNA]</scope>
    <source>
        <strain evidence="3 4">CS7</strain>
    </source>
</reference>
<dbReference type="Gene3D" id="3.40.50.2000">
    <property type="entry name" value="Glycogen Phosphorylase B"/>
    <property type="match status" value="2"/>
</dbReference>
<evidence type="ECO:0000259" key="1">
    <source>
        <dbReference type="Pfam" id="PF00534"/>
    </source>
</evidence>
<dbReference type="Pfam" id="PF00534">
    <property type="entry name" value="Glycos_transf_1"/>
    <property type="match status" value="1"/>
</dbReference>
<dbReference type="EC" id="2.4.-.-" evidence="3"/>
<organism evidence="3 4">
    <name type="scientific">Halomonas pelophila</name>
    <dbReference type="NCBI Taxonomy" id="3151122"/>
    <lineage>
        <taxon>Bacteria</taxon>
        <taxon>Pseudomonadati</taxon>
        <taxon>Pseudomonadota</taxon>
        <taxon>Gammaproteobacteria</taxon>
        <taxon>Oceanospirillales</taxon>
        <taxon>Halomonadaceae</taxon>
        <taxon>Halomonas</taxon>
    </lineage>
</organism>
<dbReference type="RefSeq" id="WP_349757784.1">
    <property type="nucleotide sequence ID" value="NZ_JBEGCI010000004.1"/>
</dbReference>
<protein>
    <submittedName>
        <fullName evidence="3">Glycosyltransferase</fullName>
        <ecNumber evidence="3">2.4.-.-</ecNumber>
    </submittedName>
</protein>
<dbReference type="CDD" id="cd03811">
    <property type="entry name" value="GT4_GT28_WabH-like"/>
    <property type="match status" value="1"/>
</dbReference>
<dbReference type="GO" id="GO:0016757">
    <property type="term" value="F:glycosyltransferase activity"/>
    <property type="evidence" value="ECO:0007669"/>
    <property type="project" value="UniProtKB-KW"/>
</dbReference>
<dbReference type="EMBL" id="JBEGCI010000004">
    <property type="protein sequence ID" value="MEQ6888239.1"/>
    <property type="molecule type" value="Genomic_DNA"/>
</dbReference>
<sequence>MSCLEGLFLNQCLEMLQVNKNSPSACPFPNRSGSCSITQVNGAWYIRFGYSAPGYIVLPYKSARPQRILITLRRLGTGGIEQATLTLANAMASQGHDVHLLVLKGQPERLPDHHVTVHCRDLDREQRRGVMGMTWHLLSRLALKPLLPGSGFVWQGLRCSRAFEAFVAEIESRYGRFDLILIRGQGAFELLWQYRDPRAWRIVEAVTGRFSGWLARWLARCLYQKHQVVCVSHGVQQALEQYLKQNDAQVADSRVIHNAVPLRRLAQLAGEPRDPEIQAPYLVHVARLVPVKQQALLLDAYAKARQLGLSLPLVIIGDGSERHALEAHAKRLEVNNVVHFLGTLENPYPWVADATAFVLSSRFEGLGLVLIEALALGTQCVATDVPGGIREVLVGEQRRLLATYDADSLGAKICEAVEAPVEINPAWAEHFSEARIVDAFIDLIPVPREP</sequence>
<proteinExistence type="predicted"/>